<sequence>MGIAIGEKTELSLTMAGESLNRMLVGAHLDCFSVSSITVSLRFINDGAFPGISLYVDNDFSCGAVMRGGDNLVMENSVGGFFTKRAKFLSGVYSCIGKEVTKVNLSFDGSLSISVGDSVIAMQLEKEDKEQEDYVWKVEMEAPAGHLVSEVNSVMCVPNDGGVKFLS</sequence>
<dbReference type="EMBL" id="JACGXS010000005">
    <property type="protein sequence ID" value="MBA8682423.1"/>
    <property type="molecule type" value="Genomic_DNA"/>
</dbReference>
<organism evidence="1 2">
    <name type="scientific">Stenotrophomonas tumulicola</name>
    <dbReference type="NCBI Taxonomy" id="1685415"/>
    <lineage>
        <taxon>Bacteria</taxon>
        <taxon>Pseudomonadati</taxon>
        <taxon>Pseudomonadota</taxon>
        <taxon>Gammaproteobacteria</taxon>
        <taxon>Lysobacterales</taxon>
        <taxon>Lysobacteraceae</taxon>
        <taxon>Stenotrophomonas</taxon>
    </lineage>
</organism>
<keyword evidence="2" id="KW-1185">Reference proteome</keyword>
<dbReference type="AlphaFoldDB" id="A0A7W3FMQ9"/>
<dbReference type="RefSeq" id="WP_182339564.1">
    <property type="nucleotide sequence ID" value="NZ_JACGXS010000005.1"/>
</dbReference>
<accession>A0A7W3FMQ9</accession>
<proteinExistence type="predicted"/>
<reference evidence="1 2" key="1">
    <citation type="submission" date="2020-08" db="EMBL/GenBank/DDBJ databases">
        <title>Stenotrophomonas tumulicola JCM 30961.</title>
        <authorList>
            <person name="Deng Y."/>
        </authorList>
    </citation>
    <scope>NUCLEOTIDE SEQUENCE [LARGE SCALE GENOMIC DNA]</scope>
    <source>
        <strain evidence="1 2">JCM 30961</strain>
    </source>
</reference>
<name>A0A7W3FMQ9_9GAMM</name>
<dbReference type="Proteomes" id="UP000547058">
    <property type="component" value="Unassembled WGS sequence"/>
</dbReference>
<gene>
    <name evidence="1" type="ORF">H4O11_11465</name>
</gene>
<comment type="caution">
    <text evidence="1">The sequence shown here is derived from an EMBL/GenBank/DDBJ whole genome shotgun (WGS) entry which is preliminary data.</text>
</comment>
<protein>
    <submittedName>
        <fullName evidence="1">Uncharacterized protein</fullName>
    </submittedName>
</protein>
<evidence type="ECO:0000313" key="1">
    <source>
        <dbReference type="EMBL" id="MBA8682423.1"/>
    </source>
</evidence>
<evidence type="ECO:0000313" key="2">
    <source>
        <dbReference type="Proteomes" id="UP000547058"/>
    </source>
</evidence>